<name>M5B0R4_LEVBR</name>
<dbReference type="AlphaFoldDB" id="M5B0R4"/>
<proteinExistence type="inferred from homology"/>
<evidence type="ECO:0000313" key="4">
    <source>
        <dbReference type="EMBL" id="BAN07096.1"/>
    </source>
</evidence>
<evidence type="ECO:0000259" key="3">
    <source>
        <dbReference type="Pfam" id="PF02517"/>
    </source>
</evidence>
<sequence>MNRLVKRGNNAERVDKVTQQRIKIGGFGSWLWVIGMVILISVVQLPLLQLNHGSLLHRVLWSGIYLAGFVITALIGFWRYRQIHPVNWQRLTGQDWVQMVKGYGFIILSEFILSGLTSVLYHQTSTANNQAIGTLMGRSSLTMILLSLTAVLGSPIIEELTFRGLLIDGCFAPRSFWLSIVVSGIAFSIPHASSNPISWLLYAVMGGTLAYVYRRTGKLQSSILLHGFNNLVAVGLMLLTLK</sequence>
<feature type="transmembrane region" description="Helical" evidence="2">
    <location>
        <begin position="223"/>
        <end position="241"/>
    </location>
</feature>
<accession>M5B0R4</accession>
<feature type="transmembrane region" description="Helical" evidence="2">
    <location>
        <begin position="197"/>
        <end position="214"/>
    </location>
</feature>
<dbReference type="GO" id="GO:0004175">
    <property type="term" value="F:endopeptidase activity"/>
    <property type="evidence" value="ECO:0007669"/>
    <property type="project" value="UniProtKB-ARBA"/>
</dbReference>
<comment type="similarity">
    <text evidence="1">Belongs to the UPF0177 family.</text>
</comment>
<evidence type="ECO:0000256" key="2">
    <source>
        <dbReference type="SAM" id="Phobius"/>
    </source>
</evidence>
<dbReference type="InterPro" id="IPR003675">
    <property type="entry name" value="Rce1/LyrA-like_dom"/>
</dbReference>
<reference evidence="4 5" key="1">
    <citation type="journal article" date="2013" name="PLoS ONE">
        <title>Genomic Analysis by Deep Sequencing of the Probiotic Lactobacillus brevis KB290 Harboring Nine Plasmids Reveals Genomic Stability.</title>
        <authorList>
            <person name="Fukao M."/>
            <person name="Oshima K."/>
            <person name="Morita H."/>
            <person name="Toh H."/>
            <person name="Suda W."/>
            <person name="Kim S.W."/>
            <person name="Suzuki S."/>
            <person name="Yakabe T."/>
            <person name="Hattori M."/>
            <person name="Yajima N."/>
        </authorList>
    </citation>
    <scope>NUCLEOTIDE SEQUENCE [LARGE SCALE GENOMIC DNA]</scope>
    <source>
        <strain evidence="4 5">KB290</strain>
    </source>
</reference>
<dbReference type="PANTHER" id="PTHR36435">
    <property type="entry name" value="SLR1288 PROTEIN"/>
    <property type="match status" value="1"/>
</dbReference>
<keyword evidence="2" id="KW-1133">Transmembrane helix</keyword>
<dbReference type="KEGG" id="lbk:LVISKB_1461"/>
<protein>
    <recommendedName>
        <fullName evidence="3">CAAX prenyl protease 2/Lysostaphin resistance protein A-like domain-containing protein</fullName>
    </recommendedName>
</protein>
<feature type="transmembrane region" description="Helical" evidence="2">
    <location>
        <begin position="29"/>
        <end position="47"/>
    </location>
</feature>
<feature type="transmembrane region" description="Helical" evidence="2">
    <location>
        <begin position="100"/>
        <end position="121"/>
    </location>
</feature>
<dbReference type="PANTHER" id="PTHR36435:SF1">
    <property type="entry name" value="CAAX AMINO TERMINAL PROTEASE FAMILY PROTEIN"/>
    <property type="match status" value="1"/>
</dbReference>
<keyword evidence="2" id="KW-0472">Membrane</keyword>
<dbReference type="EMBL" id="AP012167">
    <property type="protein sequence ID" value="BAN07096.1"/>
    <property type="molecule type" value="Genomic_DNA"/>
</dbReference>
<dbReference type="PATRIC" id="fig|1001583.3.peg.1443"/>
<evidence type="ECO:0000256" key="1">
    <source>
        <dbReference type="ARBA" id="ARBA00009067"/>
    </source>
</evidence>
<dbReference type="Pfam" id="PF02517">
    <property type="entry name" value="Rce1-like"/>
    <property type="match status" value="1"/>
</dbReference>
<feature type="domain" description="CAAX prenyl protease 2/Lysostaphin resistance protein A-like" evidence="3">
    <location>
        <begin position="143"/>
        <end position="232"/>
    </location>
</feature>
<evidence type="ECO:0000313" key="5">
    <source>
        <dbReference type="Proteomes" id="UP000012042"/>
    </source>
</evidence>
<organism evidence="4 5">
    <name type="scientific">Levilactobacillus brevis KB290</name>
    <dbReference type="NCBI Taxonomy" id="1001583"/>
    <lineage>
        <taxon>Bacteria</taxon>
        <taxon>Bacillati</taxon>
        <taxon>Bacillota</taxon>
        <taxon>Bacilli</taxon>
        <taxon>Lactobacillales</taxon>
        <taxon>Lactobacillaceae</taxon>
        <taxon>Levilactobacillus</taxon>
    </lineage>
</organism>
<feature type="transmembrane region" description="Helical" evidence="2">
    <location>
        <begin position="141"/>
        <end position="162"/>
    </location>
</feature>
<keyword evidence="2" id="KW-0812">Transmembrane</keyword>
<dbReference type="InterPro" id="IPR052710">
    <property type="entry name" value="CAAX_protease"/>
</dbReference>
<dbReference type="GO" id="GO:0080120">
    <property type="term" value="P:CAAX-box protein maturation"/>
    <property type="evidence" value="ECO:0007669"/>
    <property type="project" value="UniProtKB-ARBA"/>
</dbReference>
<dbReference type="Proteomes" id="UP000012042">
    <property type="component" value="Chromosome"/>
</dbReference>
<feature type="transmembrane region" description="Helical" evidence="2">
    <location>
        <begin position="174"/>
        <end position="191"/>
    </location>
</feature>
<feature type="transmembrane region" description="Helical" evidence="2">
    <location>
        <begin position="59"/>
        <end position="80"/>
    </location>
</feature>
<dbReference type="HOGENOM" id="CLU_079560_3_1_9"/>
<gene>
    <name evidence="4" type="ORF">LVISKB_1461</name>
</gene>